<feature type="region of interest" description="Disordered" evidence="1">
    <location>
        <begin position="168"/>
        <end position="199"/>
    </location>
</feature>
<keyword evidence="2" id="KW-0812">Transmembrane</keyword>
<organism evidence="4 5">
    <name type="scientific">Thermococcus waiotapuensis</name>
    <dbReference type="NCBI Taxonomy" id="90909"/>
    <lineage>
        <taxon>Archaea</taxon>
        <taxon>Methanobacteriati</taxon>
        <taxon>Methanobacteriota</taxon>
        <taxon>Thermococci</taxon>
        <taxon>Thermococcales</taxon>
        <taxon>Thermococcaceae</taxon>
        <taxon>Thermococcus</taxon>
    </lineage>
</organism>
<dbReference type="InterPro" id="IPR036390">
    <property type="entry name" value="WH_DNA-bd_sf"/>
</dbReference>
<evidence type="ECO:0000256" key="2">
    <source>
        <dbReference type="SAM" id="Phobius"/>
    </source>
</evidence>
<keyword evidence="2" id="KW-1133">Transmembrane helix</keyword>
<feature type="transmembrane region" description="Helical" evidence="2">
    <location>
        <begin position="204"/>
        <end position="222"/>
    </location>
</feature>
<dbReference type="Proteomes" id="UP001245683">
    <property type="component" value="Unassembled WGS sequence"/>
</dbReference>
<dbReference type="InterPro" id="IPR036388">
    <property type="entry name" value="WH-like_DNA-bd_sf"/>
</dbReference>
<gene>
    <name evidence="4" type="ORF">RBI02_08720</name>
</gene>
<accession>A0AAE4NXD5</accession>
<dbReference type="CDD" id="cd00090">
    <property type="entry name" value="HTH_ARSR"/>
    <property type="match status" value="1"/>
</dbReference>
<dbReference type="AlphaFoldDB" id="A0AAE4NXD5"/>
<dbReference type="Gene3D" id="1.10.10.10">
    <property type="entry name" value="Winged helix-like DNA-binding domain superfamily/Winged helix DNA-binding domain"/>
    <property type="match status" value="1"/>
</dbReference>
<name>A0AAE4NXD5_9EURY</name>
<evidence type="ECO:0000256" key="1">
    <source>
        <dbReference type="SAM" id="MobiDB-lite"/>
    </source>
</evidence>
<keyword evidence="2" id="KW-0472">Membrane</keyword>
<dbReference type="RefSeq" id="WP_315343047.1">
    <property type="nucleotide sequence ID" value="NZ_JAVDZE010000005.1"/>
</dbReference>
<proteinExistence type="predicted"/>
<dbReference type="InterPro" id="IPR055767">
    <property type="entry name" value="DUF7343"/>
</dbReference>
<dbReference type="Pfam" id="PF24034">
    <property type="entry name" value="DUF7343"/>
    <property type="match status" value="1"/>
</dbReference>
<evidence type="ECO:0000259" key="3">
    <source>
        <dbReference type="Pfam" id="PF24034"/>
    </source>
</evidence>
<keyword evidence="5" id="KW-1185">Reference proteome</keyword>
<evidence type="ECO:0000313" key="5">
    <source>
        <dbReference type="Proteomes" id="UP001245683"/>
    </source>
</evidence>
<protein>
    <submittedName>
        <fullName evidence="4">MarR family transcriptional regulator</fullName>
    </submittedName>
</protein>
<sequence length="314" mass="33807">MSRHMRPFLSLFIMIIAGLLMVPVGGQTVSSLSLTVYEDGYVLVNETISTANYTVVLEVPLLGQQVEGLVALDENGNLLPVEINNGNVTIYFGDATLVKLSYYTPDLTSKEGAVWTVSLESPVPVTISLPSNAVIVDLSDVPLEIRGNTLLMPPGDVSVSYLIPIGTKTTTGSPGGTETTTTTSQSQTTTTSTGGGGGSGSARWIGLVLALLIVGGAAYLLLGKKKTSETRSWSPEALERFRQKIDAMTDLNDDERDALLFLVENGGKAPQSRVRDALGLPKSTAWRMFKRLEEKGLVRVYKLGRENWVELVLE</sequence>
<feature type="compositionally biased region" description="Low complexity" evidence="1">
    <location>
        <begin position="168"/>
        <end position="192"/>
    </location>
</feature>
<dbReference type="SUPFAM" id="SSF46785">
    <property type="entry name" value="Winged helix' DNA-binding domain"/>
    <property type="match status" value="1"/>
</dbReference>
<reference evidence="4 5" key="1">
    <citation type="submission" date="2023-08" db="EMBL/GenBank/DDBJ databases">
        <title>Draft genome sequence of Thermococcus waiotapuensis WT1T, a thermophilic sulphur-dependent archaeon from order Thermococcales.</title>
        <authorList>
            <person name="Manners S.H."/>
            <person name="Carere C.R."/>
            <person name="Dhami M.K."/>
            <person name="Dobson R.C.J."/>
            <person name="Stott M.B."/>
        </authorList>
    </citation>
    <scope>NUCLEOTIDE SEQUENCE [LARGE SCALE GENOMIC DNA]</scope>
    <source>
        <strain evidence="4 5">WT1</strain>
    </source>
</reference>
<evidence type="ECO:0000313" key="4">
    <source>
        <dbReference type="EMBL" id="MDV3104613.1"/>
    </source>
</evidence>
<comment type="caution">
    <text evidence="4">The sequence shown here is derived from an EMBL/GenBank/DDBJ whole genome shotgun (WGS) entry which is preliminary data.</text>
</comment>
<dbReference type="EMBL" id="JAVDZE010000005">
    <property type="protein sequence ID" value="MDV3104613.1"/>
    <property type="molecule type" value="Genomic_DNA"/>
</dbReference>
<dbReference type="InterPro" id="IPR011991">
    <property type="entry name" value="ArsR-like_HTH"/>
</dbReference>
<feature type="domain" description="DUF7343" evidence="3">
    <location>
        <begin position="253"/>
        <end position="311"/>
    </location>
</feature>